<proteinExistence type="predicted"/>
<reference evidence="2" key="1">
    <citation type="submission" date="2021-06" db="EMBL/GenBank/DDBJ databases">
        <authorList>
            <person name="Kallberg Y."/>
            <person name="Tangrot J."/>
            <person name="Rosling A."/>
        </authorList>
    </citation>
    <scope>NUCLEOTIDE SEQUENCE</scope>
    <source>
        <strain evidence="2">BR232B</strain>
    </source>
</reference>
<dbReference type="Pfam" id="PF00651">
    <property type="entry name" value="BTB"/>
    <property type="match status" value="1"/>
</dbReference>
<dbReference type="OrthoDB" id="6359816at2759"/>
<organism evidence="2 3">
    <name type="scientific">Paraglomus brasilianum</name>
    <dbReference type="NCBI Taxonomy" id="144538"/>
    <lineage>
        <taxon>Eukaryota</taxon>
        <taxon>Fungi</taxon>
        <taxon>Fungi incertae sedis</taxon>
        <taxon>Mucoromycota</taxon>
        <taxon>Glomeromycotina</taxon>
        <taxon>Glomeromycetes</taxon>
        <taxon>Paraglomerales</taxon>
        <taxon>Paraglomeraceae</taxon>
        <taxon>Paraglomus</taxon>
    </lineage>
</organism>
<dbReference type="AlphaFoldDB" id="A0A9N9B979"/>
<dbReference type="PROSITE" id="PS50097">
    <property type="entry name" value="BTB"/>
    <property type="match status" value="1"/>
</dbReference>
<name>A0A9N9B979_9GLOM</name>
<dbReference type="EMBL" id="CAJVPI010000632">
    <property type="protein sequence ID" value="CAG8557794.1"/>
    <property type="molecule type" value="Genomic_DNA"/>
</dbReference>
<dbReference type="InterPro" id="IPR008974">
    <property type="entry name" value="TRAF-like"/>
</dbReference>
<evidence type="ECO:0000259" key="1">
    <source>
        <dbReference type="PROSITE" id="PS50097"/>
    </source>
</evidence>
<sequence>MEDIQTKATFEFTFSNVGNLSKAVYSPPFATSSNVFWQLKFIPSNPEYPEFCSVYLRSIFNTGEIHATSPGIRQGVLPATIYLRDPSKGNSAQSQGMRLTSGNNSSMLPDVITLGVDFSSAEFKISPFMERLPGKTFPADLSEAWEQQLNKKETVDVTFNVQGTLIYASSSLLSRRSAYFEKIFQDKWAEYSAKANSSDEMGGESSDVKRSMKYTIDVPDFHPETFLEMLRFLYTDKVTLNKNEETHRMPLELFAIADKYLISELRQRAKAVMCRDINEENVAEFLFDTAWKWQDLKEEVFKFLVKHFPRVKKTDGWKCIIKNPMAYPRSGELFAELIGLLIPEESEEEETKPGSISADETMS</sequence>
<protein>
    <submittedName>
        <fullName evidence="2">138_t:CDS:1</fullName>
    </submittedName>
</protein>
<dbReference type="Gene3D" id="2.60.210.10">
    <property type="entry name" value="Apoptosis, Tumor Necrosis Factor Receptor Associated Protein 2, Chain A"/>
    <property type="match status" value="1"/>
</dbReference>
<dbReference type="InterPro" id="IPR000210">
    <property type="entry name" value="BTB/POZ_dom"/>
</dbReference>
<feature type="domain" description="BTB" evidence="1">
    <location>
        <begin position="155"/>
        <end position="242"/>
    </location>
</feature>
<dbReference type="Gene3D" id="3.30.710.10">
    <property type="entry name" value="Potassium Channel Kv1.1, Chain A"/>
    <property type="match status" value="1"/>
</dbReference>
<dbReference type="SUPFAM" id="SSF54695">
    <property type="entry name" value="POZ domain"/>
    <property type="match status" value="1"/>
</dbReference>
<evidence type="ECO:0000313" key="2">
    <source>
        <dbReference type="EMBL" id="CAG8557794.1"/>
    </source>
</evidence>
<comment type="caution">
    <text evidence="2">The sequence shown here is derived from an EMBL/GenBank/DDBJ whole genome shotgun (WGS) entry which is preliminary data.</text>
</comment>
<dbReference type="InterPro" id="IPR011333">
    <property type="entry name" value="SKP1/BTB/POZ_sf"/>
</dbReference>
<dbReference type="SMART" id="SM00225">
    <property type="entry name" value="BTB"/>
    <property type="match status" value="1"/>
</dbReference>
<dbReference type="Proteomes" id="UP000789739">
    <property type="component" value="Unassembled WGS sequence"/>
</dbReference>
<evidence type="ECO:0000313" key="3">
    <source>
        <dbReference type="Proteomes" id="UP000789739"/>
    </source>
</evidence>
<gene>
    <name evidence="2" type="ORF">PBRASI_LOCUS5430</name>
</gene>
<dbReference type="PANTHER" id="PTHR24413">
    <property type="entry name" value="SPECKLE-TYPE POZ PROTEIN"/>
    <property type="match status" value="1"/>
</dbReference>
<keyword evidence="3" id="KW-1185">Reference proteome</keyword>
<accession>A0A9N9B979</accession>